<dbReference type="Pfam" id="PF05762">
    <property type="entry name" value="VWA_CoxE"/>
    <property type="match status" value="1"/>
</dbReference>
<dbReference type="STRING" id="1121881.SAMN02745225_01392"/>
<dbReference type="CDD" id="cd00198">
    <property type="entry name" value="vWFA"/>
    <property type="match status" value="1"/>
</dbReference>
<dbReference type="RefSeq" id="WP_072790434.1">
    <property type="nucleotide sequence ID" value="NZ_FQUL01000018.1"/>
</dbReference>
<dbReference type="InterPro" id="IPR008912">
    <property type="entry name" value="Uncharacterised_CoxE"/>
</dbReference>
<keyword evidence="2" id="KW-1185">Reference proteome</keyword>
<dbReference type="AlphaFoldDB" id="A0A1M4VPP2"/>
<dbReference type="Proteomes" id="UP000184295">
    <property type="component" value="Unassembled WGS sequence"/>
</dbReference>
<protein>
    <recommendedName>
        <fullName evidence="3">VWFA domain-containing protein</fullName>
    </recommendedName>
</protein>
<evidence type="ECO:0000313" key="1">
    <source>
        <dbReference type="EMBL" id="SHE71024.1"/>
    </source>
</evidence>
<dbReference type="InterPro" id="IPR036465">
    <property type="entry name" value="vWFA_dom_sf"/>
</dbReference>
<evidence type="ECO:0008006" key="3">
    <source>
        <dbReference type="Google" id="ProtNLM"/>
    </source>
</evidence>
<organism evidence="1 2">
    <name type="scientific">Ferrithrix thermotolerans DSM 19514</name>
    <dbReference type="NCBI Taxonomy" id="1121881"/>
    <lineage>
        <taxon>Bacteria</taxon>
        <taxon>Bacillati</taxon>
        <taxon>Actinomycetota</taxon>
        <taxon>Acidimicrobiia</taxon>
        <taxon>Acidimicrobiales</taxon>
        <taxon>Acidimicrobiaceae</taxon>
        <taxon>Ferrithrix</taxon>
    </lineage>
</organism>
<name>A0A1M4VPP2_9ACTN</name>
<dbReference type="PANTHER" id="PTHR39338:SF6">
    <property type="entry name" value="BLL5662 PROTEIN"/>
    <property type="match status" value="1"/>
</dbReference>
<reference evidence="2" key="1">
    <citation type="submission" date="2016-11" db="EMBL/GenBank/DDBJ databases">
        <authorList>
            <person name="Varghese N."/>
            <person name="Submissions S."/>
        </authorList>
    </citation>
    <scope>NUCLEOTIDE SEQUENCE [LARGE SCALE GENOMIC DNA]</scope>
    <source>
        <strain evidence="2">DSM 19514</strain>
    </source>
</reference>
<proteinExistence type="predicted"/>
<dbReference type="InterPro" id="IPR011195">
    <property type="entry name" value="UCP010256"/>
</dbReference>
<dbReference type="OrthoDB" id="9790469at2"/>
<dbReference type="PIRSF" id="PIRSF010256">
    <property type="entry name" value="CoxE_vWa"/>
    <property type="match status" value="1"/>
</dbReference>
<dbReference type="SUPFAM" id="SSF53300">
    <property type="entry name" value="vWA-like"/>
    <property type="match status" value="1"/>
</dbReference>
<gene>
    <name evidence="1" type="ORF">SAMN02745225_01392</name>
</gene>
<dbReference type="EMBL" id="FQUL01000018">
    <property type="protein sequence ID" value="SHE71024.1"/>
    <property type="molecule type" value="Genomic_DNA"/>
</dbReference>
<evidence type="ECO:0000313" key="2">
    <source>
        <dbReference type="Proteomes" id="UP000184295"/>
    </source>
</evidence>
<dbReference type="PANTHER" id="PTHR39338">
    <property type="entry name" value="BLL5662 PROTEIN-RELATED"/>
    <property type="match status" value="1"/>
</dbReference>
<accession>A0A1M4VPP2</accession>
<sequence>MATPLEIALGFASTLRESGLSVPVTSSVLFSKSLSLLDLGDLEEVYWAARSTLLFKVADLDRFNRAFEMYFGVAPHASASAVKKESVTILIEDDEEPTDGGEALEEGEEVKTLRFSSREVLRHKDFGEMDEKEANEILDLIRKIKFSPPMRRSLRERRSPVGRRLDMRKSIAEIIRHDGETITMARKSKGLRKRKLVILCDVSGSMEPYSRVLIRFAQASLWGASAEVFTIGTRLTRITKELYGSDLELAMQRAADAVKDWSGGTRLGESLGVFNSLYGVRGLARGSIVVLLSDGWDRGDPEVMAKEMERLARVAHSVIWVNPLKATPGYQPLTRGMSAALPYVDEFLDGHCLDSLEKLVEVISHAGDNRHGPKLAATR</sequence>